<evidence type="ECO:0000256" key="4">
    <source>
        <dbReference type="ARBA" id="ARBA00022448"/>
    </source>
</evidence>
<keyword evidence="7 18" id="KW-0812">Transmembrane</keyword>
<comment type="catalytic activity">
    <reaction evidence="15">
        <text>iodide(in) + chloride(out) = iodide(out) + chloride(in)</text>
        <dbReference type="Rhea" id="RHEA:72379"/>
        <dbReference type="ChEBI" id="CHEBI:16382"/>
        <dbReference type="ChEBI" id="CHEBI:17996"/>
    </reaction>
</comment>
<comment type="catalytic activity">
    <reaction evidence="12">
        <text>bromide(in) + chloride(out) = bromide(out) + chloride(in)</text>
        <dbReference type="Rhea" id="RHEA:75335"/>
        <dbReference type="ChEBI" id="CHEBI:15858"/>
        <dbReference type="ChEBI" id="CHEBI:17996"/>
    </reaction>
</comment>
<evidence type="ECO:0000256" key="18">
    <source>
        <dbReference type="SAM" id="Phobius"/>
    </source>
</evidence>
<keyword evidence="9 18" id="KW-0472">Membrane</keyword>
<comment type="catalytic activity">
    <reaction evidence="13">
        <text>oxalate(in) + sulfate(out) = oxalate(out) + sulfate(in)</text>
        <dbReference type="Rhea" id="RHEA:72275"/>
        <dbReference type="ChEBI" id="CHEBI:16189"/>
        <dbReference type="ChEBI" id="CHEBI:30623"/>
    </reaction>
</comment>
<feature type="transmembrane region" description="Helical" evidence="18">
    <location>
        <begin position="183"/>
        <end position="202"/>
    </location>
</feature>
<keyword evidence="21" id="KW-1185">Reference proteome</keyword>
<dbReference type="InterPro" id="IPR001902">
    <property type="entry name" value="SLC26A/SulP_fam"/>
</dbReference>
<evidence type="ECO:0000256" key="17">
    <source>
        <dbReference type="ARBA" id="ARBA00051868"/>
    </source>
</evidence>
<dbReference type="CDD" id="cd07042">
    <property type="entry name" value="STAS_SulP_like_sulfate_transporter"/>
    <property type="match status" value="1"/>
</dbReference>
<dbReference type="OrthoDB" id="288203at2759"/>
<accession>A0A3P8WWH5</accession>
<dbReference type="InterPro" id="IPR036513">
    <property type="entry name" value="STAS_dom_sf"/>
</dbReference>
<comment type="catalytic activity">
    <reaction evidence="14">
        <text>sulfate(out) + 2 chloride(in) = sulfate(in) + 2 chloride(out)</text>
        <dbReference type="Rhea" id="RHEA:75091"/>
        <dbReference type="ChEBI" id="CHEBI:16189"/>
        <dbReference type="ChEBI" id="CHEBI:17996"/>
    </reaction>
</comment>
<reference evidence="20 21" key="1">
    <citation type="journal article" date="2014" name="Nat. Genet.">
        <title>Whole-genome sequence of a flatfish provides insights into ZW sex chromosome evolution and adaptation to a benthic lifestyle.</title>
        <authorList>
            <person name="Chen S."/>
            <person name="Zhang G."/>
            <person name="Shao C."/>
            <person name="Huang Q."/>
            <person name="Liu G."/>
            <person name="Zhang P."/>
            <person name="Song W."/>
            <person name="An N."/>
            <person name="Chalopin D."/>
            <person name="Volff J.N."/>
            <person name="Hong Y."/>
            <person name="Li Q."/>
            <person name="Sha Z."/>
            <person name="Zhou H."/>
            <person name="Xie M."/>
            <person name="Yu Q."/>
            <person name="Liu Y."/>
            <person name="Xiang H."/>
            <person name="Wang N."/>
            <person name="Wu K."/>
            <person name="Yang C."/>
            <person name="Zhou Q."/>
            <person name="Liao X."/>
            <person name="Yang L."/>
            <person name="Hu Q."/>
            <person name="Zhang J."/>
            <person name="Meng L."/>
            <person name="Jin L."/>
            <person name="Tian Y."/>
            <person name="Lian J."/>
            <person name="Yang J."/>
            <person name="Miao G."/>
            <person name="Liu S."/>
            <person name="Liang Z."/>
            <person name="Yan F."/>
            <person name="Li Y."/>
            <person name="Sun B."/>
            <person name="Zhang H."/>
            <person name="Zhang J."/>
            <person name="Zhu Y."/>
            <person name="Du M."/>
            <person name="Zhao Y."/>
            <person name="Schartl M."/>
            <person name="Tang Q."/>
            <person name="Wang J."/>
        </authorList>
    </citation>
    <scope>NUCLEOTIDE SEQUENCE</scope>
</reference>
<dbReference type="CTD" id="10861"/>
<evidence type="ECO:0000256" key="12">
    <source>
        <dbReference type="ARBA" id="ARBA00036469"/>
    </source>
</evidence>
<feature type="transmembrane region" description="Helical" evidence="18">
    <location>
        <begin position="349"/>
        <end position="367"/>
    </location>
</feature>
<keyword evidence="10" id="KW-0325">Glycoprotein</keyword>
<evidence type="ECO:0000256" key="11">
    <source>
        <dbReference type="ARBA" id="ARBA00030135"/>
    </source>
</evidence>
<dbReference type="FunFam" id="3.30.750.24:FF:000015">
    <property type="entry name" value="Sulfate transporter"/>
    <property type="match status" value="1"/>
</dbReference>
<dbReference type="AlphaFoldDB" id="A0A3P8WWH5"/>
<evidence type="ECO:0000256" key="6">
    <source>
        <dbReference type="ARBA" id="ARBA00022553"/>
    </source>
</evidence>
<keyword evidence="6" id="KW-0597">Phosphoprotein</keyword>
<reference evidence="20" key="3">
    <citation type="submission" date="2025-09" db="UniProtKB">
        <authorList>
            <consortium name="Ensembl"/>
        </authorList>
    </citation>
    <scope>IDENTIFICATION</scope>
</reference>
<feature type="domain" description="STAS" evidence="19">
    <location>
        <begin position="535"/>
        <end position="694"/>
    </location>
</feature>
<comment type="catalytic activity">
    <reaction evidence="17">
        <text>oxalate(out) + 2 chloride(in) = oxalate(in) + 2 chloride(out)</text>
        <dbReference type="Rhea" id="RHEA:75095"/>
        <dbReference type="ChEBI" id="CHEBI:17996"/>
        <dbReference type="ChEBI" id="CHEBI:30623"/>
    </reaction>
</comment>
<dbReference type="GeneTree" id="ENSGT01150000286920"/>
<dbReference type="InParanoid" id="A0A3P8WWH5"/>
<dbReference type="GO" id="GO:0008271">
    <property type="term" value="F:secondary active sulfate transmembrane transporter activity"/>
    <property type="evidence" value="ECO:0007669"/>
    <property type="project" value="InterPro"/>
</dbReference>
<dbReference type="GeneID" id="103390317"/>
<comment type="similarity">
    <text evidence="2">Belongs to the SLC26A/SulP transporter (TC 2.A.53) family.</text>
</comment>
<evidence type="ECO:0000256" key="16">
    <source>
        <dbReference type="ARBA" id="ARBA00051523"/>
    </source>
</evidence>
<evidence type="ECO:0000256" key="15">
    <source>
        <dbReference type="ARBA" id="ARBA00051018"/>
    </source>
</evidence>
<feature type="transmembrane region" description="Helical" evidence="18">
    <location>
        <begin position="420"/>
        <end position="438"/>
    </location>
</feature>
<feature type="transmembrane region" description="Helical" evidence="18">
    <location>
        <begin position="69"/>
        <end position="91"/>
    </location>
</feature>
<feature type="transmembrane region" description="Helical" evidence="18">
    <location>
        <begin position="387"/>
        <end position="408"/>
    </location>
</feature>
<evidence type="ECO:0000256" key="2">
    <source>
        <dbReference type="ARBA" id="ARBA00008692"/>
    </source>
</evidence>
<evidence type="ECO:0000256" key="10">
    <source>
        <dbReference type="ARBA" id="ARBA00023180"/>
    </source>
</evidence>
<sequence>MEEVLEATETTAVLPPLLERRIRHREPTLSILKTKLKQSMTCSVPKVRSTLTGFFPVVRWLPKYKLREYVWGDVMSGLIVGIILVPQAIAYCLLAGVEPIYGLYTSFYANIIYFLMGTSRHVSVGIFSLISLMVGQVVYRELFLAGFDISEESSVFNSSTSSNYTADNVGTVELMGFQCGKECYAIGLAAALTFLAGVYQVLMAVCRLGFLSIYLSAPMLDGFATGASFTILTVQAKYLLGLKISRHQGYGTVVVTWFNIFANIHKTNFCDLITSAICISILVAGKEIQERYKNRLKVPLPTELVVVAGATLASHFGGLYTNYGSSISGHIPTGFIPPSVPRSDLMSRVALDAIPLAVISFAFTISLSEMFSKKHGYTVRPNQEMLAIGFCNIIPSFFHCFTTSAALAKTMVKDSTGVQTQVSSLISALVVLLVLLFFAPYFYALQKCVLACIIIVSLRGALRKFRDVPSKWRTSRTDAIVWLVTMSATALISVELGLLVGIIFSMMCIIFKTQNPKVSMMGRANHSDFYEDVDEYKNLVPPPQIRIFRFNAPLYYANKDSFLKYLYNSVGVEPFLELTKRRKAEKKAKELSLKNAKANNDKTNGEVVVGLVQREVEFHTIVLDCSAVPFIDTAGTAAFKGLVKEYKEIGVHVLLACCNTMVIDTLQRGQFFGKNNQEMSSRLFHTVHSAVVFAHSLKGSGAKEGIDRQQES</sequence>
<keyword evidence="5" id="KW-1003">Cell membrane</keyword>
<feature type="transmembrane region" description="Helical" evidence="18">
    <location>
        <begin position="482"/>
        <end position="507"/>
    </location>
</feature>
<evidence type="ECO:0000256" key="3">
    <source>
        <dbReference type="ARBA" id="ARBA00017873"/>
    </source>
</evidence>
<proteinExistence type="inferred from homology"/>
<name>A0A3P8WWH5_CYNSE</name>
<keyword evidence="4" id="KW-0813">Transport</keyword>
<organism evidence="20 21">
    <name type="scientific">Cynoglossus semilaevis</name>
    <name type="common">Tongue sole</name>
    <dbReference type="NCBI Taxonomy" id="244447"/>
    <lineage>
        <taxon>Eukaryota</taxon>
        <taxon>Metazoa</taxon>
        <taxon>Chordata</taxon>
        <taxon>Craniata</taxon>
        <taxon>Vertebrata</taxon>
        <taxon>Euteleostomi</taxon>
        <taxon>Actinopterygii</taxon>
        <taxon>Neopterygii</taxon>
        <taxon>Teleostei</taxon>
        <taxon>Neoteleostei</taxon>
        <taxon>Acanthomorphata</taxon>
        <taxon>Carangaria</taxon>
        <taxon>Pleuronectiformes</taxon>
        <taxon>Pleuronectoidei</taxon>
        <taxon>Cynoglossidae</taxon>
        <taxon>Cynoglossinae</taxon>
        <taxon>Cynoglossus</taxon>
    </lineage>
</organism>
<evidence type="ECO:0000256" key="13">
    <source>
        <dbReference type="ARBA" id="ARBA00036514"/>
    </source>
</evidence>
<evidence type="ECO:0000256" key="5">
    <source>
        <dbReference type="ARBA" id="ARBA00022475"/>
    </source>
</evidence>
<dbReference type="SUPFAM" id="SSF52091">
    <property type="entry name" value="SpoIIaa-like"/>
    <property type="match status" value="1"/>
</dbReference>
<dbReference type="STRING" id="244447.ENSCSEP00000031144"/>
<evidence type="ECO:0000256" key="14">
    <source>
        <dbReference type="ARBA" id="ARBA00050413"/>
    </source>
</evidence>
<evidence type="ECO:0000313" key="21">
    <source>
        <dbReference type="Proteomes" id="UP000265120"/>
    </source>
</evidence>
<dbReference type="OMA" id="WNENQDL"/>
<dbReference type="Ensembl" id="ENSCSET00000031551.1">
    <property type="protein sequence ID" value="ENSCSEP00000031144.1"/>
    <property type="gene ID" value="ENSCSEG00000019933.1"/>
</dbReference>
<dbReference type="NCBIfam" id="TIGR00815">
    <property type="entry name" value="sulP"/>
    <property type="match status" value="1"/>
</dbReference>
<dbReference type="InterPro" id="IPR011547">
    <property type="entry name" value="SLC26A/SulP_dom"/>
</dbReference>
<dbReference type="Pfam" id="PF00916">
    <property type="entry name" value="Sulfate_transp"/>
    <property type="match status" value="1"/>
</dbReference>
<comment type="catalytic activity">
    <reaction evidence="16">
        <text>nitrate(in) + chloride(out) = nitrate(out) + chloride(in)</text>
        <dbReference type="Rhea" id="RHEA:75339"/>
        <dbReference type="ChEBI" id="CHEBI:17632"/>
        <dbReference type="ChEBI" id="CHEBI:17996"/>
    </reaction>
</comment>
<evidence type="ECO:0000256" key="9">
    <source>
        <dbReference type="ARBA" id="ARBA00023136"/>
    </source>
</evidence>
<comment type="subcellular location">
    <subcellularLocation>
        <location evidence="1">Apical cell membrane</location>
        <topology evidence="1">Multi-pass membrane protein</topology>
    </subcellularLocation>
</comment>
<evidence type="ECO:0000259" key="19">
    <source>
        <dbReference type="PROSITE" id="PS50801"/>
    </source>
</evidence>
<protein>
    <recommendedName>
        <fullName evidence="3">Sulfate transporter</fullName>
    </recommendedName>
    <alternativeName>
        <fullName evidence="11">Solute carrier family 26 member 2</fullName>
    </alternativeName>
</protein>
<dbReference type="InterPro" id="IPR018045">
    <property type="entry name" value="S04_transporter_CS"/>
</dbReference>
<keyword evidence="8 18" id="KW-1133">Transmembrane helix</keyword>
<dbReference type="Gene3D" id="3.30.750.24">
    <property type="entry name" value="STAS domain"/>
    <property type="match status" value="1"/>
</dbReference>
<dbReference type="GO" id="GO:0016324">
    <property type="term" value="C:apical plasma membrane"/>
    <property type="evidence" value="ECO:0007669"/>
    <property type="project" value="UniProtKB-SubCell"/>
</dbReference>
<reference evidence="20" key="2">
    <citation type="submission" date="2025-08" db="UniProtKB">
        <authorList>
            <consortium name="Ensembl"/>
        </authorList>
    </citation>
    <scope>IDENTIFICATION</scope>
</reference>
<dbReference type="PROSITE" id="PS50801">
    <property type="entry name" value="STAS"/>
    <property type="match status" value="1"/>
</dbReference>
<evidence type="ECO:0000256" key="1">
    <source>
        <dbReference type="ARBA" id="ARBA00004424"/>
    </source>
</evidence>
<evidence type="ECO:0000256" key="7">
    <source>
        <dbReference type="ARBA" id="ARBA00022692"/>
    </source>
</evidence>
<dbReference type="RefSeq" id="XP_008324357.1">
    <property type="nucleotide sequence ID" value="XM_008326135.3"/>
</dbReference>
<feature type="transmembrane region" description="Helical" evidence="18">
    <location>
        <begin position="111"/>
        <end position="134"/>
    </location>
</feature>
<dbReference type="Proteomes" id="UP000265120">
    <property type="component" value="Chromosome 14"/>
</dbReference>
<dbReference type="KEGG" id="csem:103390317"/>
<dbReference type="PANTHER" id="PTHR11814">
    <property type="entry name" value="SULFATE TRANSPORTER"/>
    <property type="match status" value="1"/>
</dbReference>
<evidence type="ECO:0000256" key="8">
    <source>
        <dbReference type="ARBA" id="ARBA00022989"/>
    </source>
</evidence>
<dbReference type="PROSITE" id="PS01130">
    <property type="entry name" value="SLC26A"/>
    <property type="match status" value="1"/>
</dbReference>
<evidence type="ECO:0000313" key="20">
    <source>
        <dbReference type="Ensembl" id="ENSCSEP00000031144.1"/>
    </source>
</evidence>
<dbReference type="Pfam" id="PF01740">
    <property type="entry name" value="STAS"/>
    <property type="match status" value="1"/>
</dbReference>
<dbReference type="InterPro" id="IPR002645">
    <property type="entry name" value="STAS_dom"/>
</dbReference>